<dbReference type="GO" id="GO:0000155">
    <property type="term" value="F:phosphorelay sensor kinase activity"/>
    <property type="evidence" value="ECO:0007669"/>
    <property type="project" value="InterPro"/>
</dbReference>
<evidence type="ECO:0000256" key="2">
    <source>
        <dbReference type="ARBA" id="ARBA00004370"/>
    </source>
</evidence>
<dbReference type="RefSeq" id="WP_330485339.1">
    <property type="nucleotide sequence ID" value="NZ_JAZBJZ010000100.1"/>
</dbReference>
<dbReference type="InterPro" id="IPR003661">
    <property type="entry name" value="HisK_dim/P_dom"/>
</dbReference>
<organism evidence="13 14">
    <name type="scientific">Tumidithrix elongata BACA0141</name>
    <dbReference type="NCBI Taxonomy" id="2716417"/>
    <lineage>
        <taxon>Bacteria</taxon>
        <taxon>Bacillati</taxon>
        <taxon>Cyanobacteriota</taxon>
        <taxon>Cyanophyceae</taxon>
        <taxon>Pseudanabaenales</taxon>
        <taxon>Pseudanabaenaceae</taxon>
        <taxon>Tumidithrix</taxon>
        <taxon>Tumidithrix elongata</taxon>
    </lineage>
</organism>
<evidence type="ECO:0000256" key="6">
    <source>
        <dbReference type="ARBA" id="ARBA00022692"/>
    </source>
</evidence>
<dbReference type="SUPFAM" id="SSF47384">
    <property type="entry name" value="Homodimeric domain of signal transducing histidine kinase"/>
    <property type="match status" value="1"/>
</dbReference>
<feature type="transmembrane region" description="Helical" evidence="11">
    <location>
        <begin position="12"/>
        <end position="32"/>
    </location>
</feature>
<accession>A0AAW9Q7I9</accession>
<evidence type="ECO:0000256" key="3">
    <source>
        <dbReference type="ARBA" id="ARBA00012438"/>
    </source>
</evidence>
<dbReference type="Gene3D" id="3.30.565.10">
    <property type="entry name" value="Histidine kinase-like ATPase, C-terminal domain"/>
    <property type="match status" value="1"/>
</dbReference>
<keyword evidence="5" id="KW-0808">Transferase</keyword>
<evidence type="ECO:0000256" key="8">
    <source>
        <dbReference type="ARBA" id="ARBA00022989"/>
    </source>
</evidence>
<dbReference type="AlphaFoldDB" id="A0AAW9Q7I9"/>
<dbReference type="EMBL" id="JAZBJZ010000100">
    <property type="protein sequence ID" value="MEE3718903.1"/>
    <property type="molecule type" value="Genomic_DNA"/>
</dbReference>
<dbReference type="InterPro" id="IPR003594">
    <property type="entry name" value="HATPase_dom"/>
</dbReference>
<evidence type="ECO:0000256" key="4">
    <source>
        <dbReference type="ARBA" id="ARBA00022553"/>
    </source>
</evidence>
<evidence type="ECO:0000256" key="5">
    <source>
        <dbReference type="ARBA" id="ARBA00022679"/>
    </source>
</evidence>
<evidence type="ECO:0000256" key="10">
    <source>
        <dbReference type="ARBA" id="ARBA00023136"/>
    </source>
</evidence>
<dbReference type="PANTHER" id="PTHR45436:SF5">
    <property type="entry name" value="SENSOR HISTIDINE KINASE TRCS"/>
    <property type="match status" value="1"/>
</dbReference>
<comment type="subcellular location">
    <subcellularLocation>
        <location evidence="2">Membrane</location>
    </subcellularLocation>
</comment>
<dbReference type="InterPro" id="IPR050428">
    <property type="entry name" value="TCS_sensor_his_kinase"/>
</dbReference>
<comment type="catalytic activity">
    <reaction evidence="1">
        <text>ATP + protein L-histidine = ADP + protein N-phospho-L-histidine.</text>
        <dbReference type="EC" id="2.7.13.3"/>
    </reaction>
</comment>
<dbReference type="EC" id="2.7.13.3" evidence="3"/>
<evidence type="ECO:0000256" key="7">
    <source>
        <dbReference type="ARBA" id="ARBA00022777"/>
    </source>
</evidence>
<gene>
    <name evidence="13" type="ORF">V2H45_19345</name>
</gene>
<dbReference type="FunFam" id="3.30.565.10:FF:000006">
    <property type="entry name" value="Sensor histidine kinase WalK"/>
    <property type="match status" value="1"/>
</dbReference>
<feature type="transmembrane region" description="Helical" evidence="11">
    <location>
        <begin position="163"/>
        <end position="185"/>
    </location>
</feature>
<evidence type="ECO:0000313" key="14">
    <source>
        <dbReference type="Proteomes" id="UP001333818"/>
    </source>
</evidence>
<dbReference type="Proteomes" id="UP001333818">
    <property type="component" value="Unassembled WGS sequence"/>
</dbReference>
<evidence type="ECO:0000259" key="12">
    <source>
        <dbReference type="PROSITE" id="PS50109"/>
    </source>
</evidence>
<name>A0AAW9Q7I9_9CYAN</name>
<dbReference type="CDD" id="cd00082">
    <property type="entry name" value="HisKA"/>
    <property type="match status" value="1"/>
</dbReference>
<dbReference type="InterPro" id="IPR005467">
    <property type="entry name" value="His_kinase_dom"/>
</dbReference>
<keyword evidence="14" id="KW-1185">Reference proteome</keyword>
<dbReference type="InterPro" id="IPR036890">
    <property type="entry name" value="HATPase_C_sf"/>
</dbReference>
<dbReference type="InterPro" id="IPR036097">
    <property type="entry name" value="HisK_dim/P_sf"/>
</dbReference>
<protein>
    <recommendedName>
        <fullName evidence="3">histidine kinase</fullName>
        <ecNumber evidence="3">2.7.13.3</ecNumber>
    </recommendedName>
</protein>
<dbReference type="SUPFAM" id="SSF55874">
    <property type="entry name" value="ATPase domain of HSP90 chaperone/DNA topoisomerase II/histidine kinase"/>
    <property type="match status" value="1"/>
</dbReference>
<dbReference type="Pfam" id="PF00512">
    <property type="entry name" value="HisKA"/>
    <property type="match status" value="1"/>
</dbReference>
<dbReference type="PANTHER" id="PTHR45436">
    <property type="entry name" value="SENSOR HISTIDINE KINASE YKOH"/>
    <property type="match status" value="1"/>
</dbReference>
<dbReference type="CDD" id="cd00075">
    <property type="entry name" value="HATPase"/>
    <property type="match status" value="1"/>
</dbReference>
<keyword evidence="10 11" id="KW-0472">Membrane</keyword>
<evidence type="ECO:0000313" key="13">
    <source>
        <dbReference type="EMBL" id="MEE3718903.1"/>
    </source>
</evidence>
<keyword evidence="7 13" id="KW-0418">Kinase</keyword>
<dbReference type="PROSITE" id="PS50109">
    <property type="entry name" value="HIS_KIN"/>
    <property type="match status" value="1"/>
</dbReference>
<evidence type="ECO:0000256" key="11">
    <source>
        <dbReference type="SAM" id="Phobius"/>
    </source>
</evidence>
<dbReference type="InterPro" id="IPR004358">
    <property type="entry name" value="Sig_transdc_His_kin-like_C"/>
</dbReference>
<evidence type="ECO:0000256" key="1">
    <source>
        <dbReference type="ARBA" id="ARBA00000085"/>
    </source>
</evidence>
<dbReference type="SMART" id="SM00388">
    <property type="entry name" value="HisKA"/>
    <property type="match status" value="1"/>
</dbReference>
<keyword evidence="6 11" id="KW-0812">Transmembrane</keyword>
<feature type="domain" description="Histidine kinase" evidence="12">
    <location>
        <begin position="206"/>
        <end position="435"/>
    </location>
</feature>
<reference evidence="13" key="1">
    <citation type="submission" date="2024-01" db="EMBL/GenBank/DDBJ databases">
        <title>Bank of Algae and Cyanobacteria of the Azores (BACA) strain genomes.</title>
        <authorList>
            <person name="Luz R."/>
            <person name="Cordeiro R."/>
            <person name="Fonseca A."/>
            <person name="Goncalves V."/>
        </authorList>
    </citation>
    <scope>NUCLEOTIDE SEQUENCE</scope>
    <source>
        <strain evidence="13">BACA0141</strain>
    </source>
</reference>
<proteinExistence type="predicted"/>
<keyword evidence="4" id="KW-0597">Phosphoprotein</keyword>
<keyword evidence="8 11" id="KW-1133">Transmembrane helix</keyword>
<dbReference type="SMART" id="SM00387">
    <property type="entry name" value="HATPase_c"/>
    <property type="match status" value="1"/>
</dbReference>
<dbReference type="PRINTS" id="PR00344">
    <property type="entry name" value="BCTRLSENSOR"/>
</dbReference>
<dbReference type="Gene3D" id="1.10.287.130">
    <property type="match status" value="1"/>
</dbReference>
<sequence>MFQTTRRRLALWYSIVTAILLLLFASGFYSYVRFTLVDRIDDTIAHVAEVLERSLIKSQLIDLKDTLSLSLNRNVEVLEADHIDIEWFDPQGKLLWTTMSKANSLPLDLRDFPLPQPLYRTIYPSPAEPLRQLTEPIELSDRLLGYLRISHPWFEFTKPIQELFLELLIGTTLMVVIVGVCGWWLSGIAMQPVRDSYQRLKQFTADASHELRNPIAVIQTNVQVALADPNPSWEIQQHQLEVIERLTRRLGRLLDDLLFLARQDSSSASTQKESCALMPILQEVFEEQKVIAKTKQIDLQMPQVDLEAFVVGDRDQLMRLFTNLVSNAITYTPEGGNVQIIQQVLQPQNQIQIQVKDTGIGIPETVLPEIFERFYRYQPQSNNKVNSKANAQNTSGAGLGLAIALAIVESHQGQIRVESTVGQGTTFITSLPLGKAKFKS</sequence>
<evidence type="ECO:0000256" key="9">
    <source>
        <dbReference type="ARBA" id="ARBA00023012"/>
    </source>
</evidence>
<keyword evidence="9" id="KW-0902">Two-component regulatory system</keyword>
<dbReference type="GO" id="GO:0005886">
    <property type="term" value="C:plasma membrane"/>
    <property type="evidence" value="ECO:0007669"/>
    <property type="project" value="TreeGrafter"/>
</dbReference>
<comment type="caution">
    <text evidence="13">The sequence shown here is derived from an EMBL/GenBank/DDBJ whole genome shotgun (WGS) entry which is preliminary data.</text>
</comment>
<dbReference type="Pfam" id="PF02518">
    <property type="entry name" value="HATPase_c"/>
    <property type="match status" value="1"/>
</dbReference>